<comment type="caution">
    <text evidence="2">The sequence shown here is derived from an EMBL/GenBank/DDBJ whole genome shotgun (WGS) entry which is preliminary data.</text>
</comment>
<proteinExistence type="predicted"/>
<feature type="compositionally biased region" description="Basic and acidic residues" evidence="1">
    <location>
        <begin position="29"/>
        <end position="48"/>
    </location>
</feature>
<reference evidence="2" key="1">
    <citation type="journal article" date="2021" name="bioRxiv">
        <title>Whole Genome Assembly and Annotation of Northern Wild Rice, Zizania palustris L., Supports a Whole Genome Duplication in the Zizania Genus.</title>
        <authorList>
            <person name="Haas M."/>
            <person name="Kono T."/>
            <person name="Macchietto M."/>
            <person name="Millas R."/>
            <person name="McGilp L."/>
            <person name="Shao M."/>
            <person name="Duquette J."/>
            <person name="Hirsch C.N."/>
            <person name="Kimball J."/>
        </authorList>
    </citation>
    <scope>NUCLEOTIDE SEQUENCE</scope>
    <source>
        <tissue evidence="2">Fresh leaf tissue</tissue>
    </source>
</reference>
<evidence type="ECO:0000313" key="3">
    <source>
        <dbReference type="Proteomes" id="UP000729402"/>
    </source>
</evidence>
<reference evidence="2" key="2">
    <citation type="submission" date="2021-02" db="EMBL/GenBank/DDBJ databases">
        <authorList>
            <person name="Kimball J.A."/>
            <person name="Haas M.W."/>
            <person name="Macchietto M."/>
            <person name="Kono T."/>
            <person name="Duquette J."/>
            <person name="Shao M."/>
        </authorList>
    </citation>
    <scope>NUCLEOTIDE SEQUENCE</scope>
    <source>
        <tissue evidence="2">Fresh leaf tissue</tissue>
    </source>
</reference>
<evidence type="ECO:0000256" key="1">
    <source>
        <dbReference type="SAM" id="MobiDB-lite"/>
    </source>
</evidence>
<feature type="region of interest" description="Disordered" evidence="1">
    <location>
        <begin position="72"/>
        <end position="96"/>
    </location>
</feature>
<name>A0A8J5SB16_ZIZPA</name>
<organism evidence="2 3">
    <name type="scientific">Zizania palustris</name>
    <name type="common">Northern wild rice</name>
    <dbReference type="NCBI Taxonomy" id="103762"/>
    <lineage>
        <taxon>Eukaryota</taxon>
        <taxon>Viridiplantae</taxon>
        <taxon>Streptophyta</taxon>
        <taxon>Embryophyta</taxon>
        <taxon>Tracheophyta</taxon>
        <taxon>Spermatophyta</taxon>
        <taxon>Magnoliopsida</taxon>
        <taxon>Liliopsida</taxon>
        <taxon>Poales</taxon>
        <taxon>Poaceae</taxon>
        <taxon>BOP clade</taxon>
        <taxon>Oryzoideae</taxon>
        <taxon>Oryzeae</taxon>
        <taxon>Zizaniinae</taxon>
        <taxon>Zizania</taxon>
    </lineage>
</organism>
<accession>A0A8J5SB16</accession>
<sequence>MLTVAGDLLRPRRPHLRDRQDLTNLGHPSADDEPRRIAVADKEPEPLRRLPSSPATLLDLSPRLRTWITSNSCKTKADSSQTFPESRSPFSSNQLL</sequence>
<protein>
    <submittedName>
        <fullName evidence="2">Uncharacterized protein</fullName>
    </submittedName>
</protein>
<dbReference type="AlphaFoldDB" id="A0A8J5SB16"/>
<keyword evidence="3" id="KW-1185">Reference proteome</keyword>
<dbReference type="Proteomes" id="UP000729402">
    <property type="component" value="Unassembled WGS sequence"/>
</dbReference>
<gene>
    <name evidence="2" type="ORF">GUJ93_ZPchr0001g29251</name>
</gene>
<dbReference type="EMBL" id="JAAALK010000288">
    <property type="protein sequence ID" value="KAG8052404.1"/>
    <property type="molecule type" value="Genomic_DNA"/>
</dbReference>
<evidence type="ECO:0000313" key="2">
    <source>
        <dbReference type="EMBL" id="KAG8052404.1"/>
    </source>
</evidence>
<feature type="region of interest" description="Disordered" evidence="1">
    <location>
        <begin position="1"/>
        <end position="55"/>
    </location>
</feature>